<accession>A0ABS9EG26</accession>
<keyword evidence="1" id="KW-1133">Transmembrane helix</keyword>
<feature type="chain" id="PRO_5046387592" evidence="2">
    <location>
        <begin position="21"/>
        <end position="253"/>
    </location>
</feature>
<reference evidence="4" key="1">
    <citation type="submission" date="2022-01" db="EMBL/GenBank/DDBJ databases">
        <title>Gillisia lutea sp. nov., isolated from marine plastic residues from the Malvarosa beach (Valencia, Spain).</title>
        <authorList>
            <person name="Vidal-Verdu A."/>
            <person name="Molina-Menor E."/>
            <person name="Satari L."/>
            <person name="Pascual J."/>
            <person name="Pereto J."/>
            <person name="Porcar M."/>
        </authorList>
    </citation>
    <scope>NUCLEOTIDE SEQUENCE</scope>
    <source>
        <strain evidence="4">M10.2A</strain>
    </source>
</reference>
<name>A0ABS9EG26_9FLAO</name>
<dbReference type="Proteomes" id="UP001179363">
    <property type="component" value="Unassembled WGS sequence"/>
</dbReference>
<dbReference type="Pfam" id="PF13559">
    <property type="entry name" value="DUF4129"/>
    <property type="match status" value="1"/>
</dbReference>
<keyword evidence="1" id="KW-0472">Membrane</keyword>
<organism evidence="4 5">
    <name type="scientific">Gillisia lutea</name>
    <dbReference type="NCBI Taxonomy" id="2909668"/>
    <lineage>
        <taxon>Bacteria</taxon>
        <taxon>Pseudomonadati</taxon>
        <taxon>Bacteroidota</taxon>
        <taxon>Flavobacteriia</taxon>
        <taxon>Flavobacteriales</taxon>
        <taxon>Flavobacteriaceae</taxon>
        <taxon>Gillisia</taxon>
    </lineage>
</organism>
<dbReference type="RefSeq" id="WP_236133982.1">
    <property type="nucleotide sequence ID" value="NZ_JAKGTH010000008.1"/>
</dbReference>
<keyword evidence="5" id="KW-1185">Reference proteome</keyword>
<gene>
    <name evidence="4" type="ORF">L1I30_09190</name>
</gene>
<evidence type="ECO:0000256" key="2">
    <source>
        <dbReference type="SAM" id="SignalP"/>
    </source>
</evidence>
<feature type="domain" description="Protein-glutamine gamma-glutamyltransferase-like C-terminal" evidence="3">
    <location>
        <begin position="174"/>
        <end position="237"/>
    </location>
</feature>
<feature type="transmembrane region" description="Helical" evidence="1">
    <location>
        <begin position="97"/>
        <end position="122"/>
    </location>
</feature>
<feature type="signal peptide" evidence="2">
    <location>
        <begin position="1"/>
        <end position="20"/>
    </location>
</feature>
<sequence length="253" mass="30052">MNKRLLLILLFSIAFLPLKAQDSIAITPNELLYDKNSKLQPVHFSEENIEIHKNEEAFNYLNEIENDSWWTRFKRWLQLQYNKIIAWLFGDYQANDFIKLLVTILPFIIIGAILGLIIWLFIRLNPGASFFKETASADVILNEEEQLVHSENISQLIQEAITAGNLRLAIRYYYLQLIRTLNKKAEIKYEFQKTNSEYLQEIKHLNSKEQIKKAMRIYDFIWYGNFPISENHFHQAQLHFEQLERTLKSLPNE</sequence>
<evidence type="ECO:0000256" key="1">
    <source>
        <dbReference type="SAM" id="Phobius"/>
    </source>
</evidence>
<keyword evidence="1" id="KW-0812">Transmembrane</keyword>
<proteinExistence type="predicted"/>
<protein>
    <submittedName>
        <fullName evidence="4">DUF4129 domain-containing protein</fullName>
    </submittedName>
</protein>
<evidence type="ECO:0000313" key="4">
    <source>
        <dbReference type="EMBL" id="MCF4101839.1"/>
    </source>
</evidence>
<evidence type="ECO:0000313" key="5">
    <source>
        <dbReference type="Proteomes" id="UP001179363"/>
    </source>
</evidence>
<dbReference type="InterPro" id="IPR025403">
    <property type="entry name" value="TgpA-like_C"/>
</dbReference>
<evidence type="ECO:0000259" key="3">
    <source>
        <dbReference type="Pfam" id="PF13559"/>
    </source>
</evidence>
<dbReference type="EMBL" id="JAKGTH010000008">
    <property type="protein sequence ID" value="MCF4101839.1"/>
    <property type="molecule type" value="Genomic_DNA"/>
</dbReference>
<comment type="caution">
    <text evidence="4">The sequence shown here is derived from an EMBL/GenBank/DDBJ whole genome shotgun (WGS) entry which is preliminary data.</text>
</comment>
<keyword evidence="2" id="KW-0732">Signal</keyword>